<feature type="compositionally biased region" description="Polar residues" evidence="1">
    <location>
        <begin position="32"/>
        <end position="41"/>
    </location>
</feature>
<gene>
    <name evidence="2" type="ORF">ANE_LOCUS10209</name>
</gene>
<keyword evidence="3" id="KW-1185">Reference proteome</keyword>
<dbReference type="EMBL" id="CABITT030000003">
    <property type="protein sequence ID" value="VVA99764.1"/>
    <property type="molecule type" value="Genomic_DNA"/>
</dbReference>
<organism evidence="2 3">
    <name type="scientific">Arabis nemorensis</name>
    <dbReference type="NCBI Taxonomy" id="586526"/>
    <lineage>
        <taxon>Eukaryota</taxon>
        <taxon>Viridiplantae</taxon>
        <taxon>Streptophyta</taxon>
        <taxon>Embryophyta</taxon>
        <taxon>Tracheophyta</taxon>
        <taxon>Spermatophyta</taxon>
        <taxon>Magnoliopsida</taxon>
        <taxon>eudicotyledons</taxon>
        <taxon>Gunneridae</taxon>
        <taxon>Pentapetalae</taxon>
        <taxon>rosids</taxon>
        <taxon>malvids</taxon>
        <taxon>Brassicales</taxon>
        <taxon>Brassicaceae</taxon>
        <taxon>Arabideae</taxon>
        <taxon>Arabis</taxon>
    </lineage>
</organism>
<evidence type="ECO:0000313" key="3">
    <source>
        <dbReference type="Proteomes" id="UP000489600"/>
    </source>
</evidence>
<comment type="caution">
    <text evidence="2">The sequence shown here is derived from an EMBL/GenBank/DDBJ whole genome shotgun (WGS) entry which is preliminary data.</text>
</comment>
<proteinExistence type="predicted"/>
<reference evidence="2" key="1">
    <citation type="submission" date="2019-07" db="EMBL/GenBank/DDBJ databases">
        <authorList>
            <person name="Dittberner H."/>
        </authorList>
    </citation>
    <scope>NUCLEOTIDE SEQUENCE [LARGE SCALE GENOMIC DNA]</scope>
</reference>
<dbReference type="AlphaFoldDB" id="A0A565BEH2"/>
<name>A0A565BEH2_9BRAS</name>
<evidence type="ECO:0000313" key="2">
    <source>
        <dbReference type="EMBL" id="VVA99764.1"/>
    </source>
</evidence>
<sequence length="82" mass="9210">METEPEEESEEDPMEEPMNVLPGLGPEPAQVPVSTQNSPMYIDISSDSSMALERSDSPVLVESMALRKIKIRHCDIMKHRRG</sequence>
<protein>
    <submittedName>
        <fullName evidence="2">Uncharacterized protein</fullName>
    </submittedName>
</protein>
<accession>A0A565BEH2</accession>
<feature type="region of interest" description="Disordered" evidence="1">
    <location>
        <begin position="1"/>
        <end position="41"/>
    </location>
</feature>
<feature type="compositionally biased region" description="Acidic residues" evidence="1">
    <location>
        <begin position="1"/>
        <end position="15"/>
    </location>
</feature>
<evidence type="ECO:0000256" key="1">
    <source>
        <dbReference type="SAM" id="MobiDB-lite"/>
    </source>
</evidence>
<dbReference type="Proteomes" id="UP000489600">
    <property type="component" value="Unassembled WGS sequence"/>
</dbReference>